<evidence type="ECO:0000313" key="2">
    <source>
        <dbReference type="Proteomes" id="UP001216510"/>
    </source>
</evidence>
<gene>
    <name evidence="1" type="ORF">PX653_27550</name>
</gene>
<organism evidence="1 2">
    <name type="scientific">Pseudoduganella chitinolytica</name>
    <dbReference type="NCBI Taxonomy" id="34070"/>
    <lineage>
        <taxon>Bacteria</taxon>
        <taxon>Pseudomonadati</taxon>
        <taxon>Pseudomonadota</taxon>
        <taxon>Betaproteobacteria</taxon>
        <taxon>Burkholderiales</taxon>
        <taxon>Oxalobacteraceae</taxon>
        <taxon>Telluria group</taxon>
        <taxon>Pseudoduganella</taxon>
    </lineage>
</organism>
<sequence>MTELPKTIDELEDAVEDIRVLHEDVIFTLREFLYKLQNEQRFPNISKSESDPLLKYLNVDVLLSARKTDDLRSKLNLELTELAYEHKKNDKYYSLIRCIRLLYVDEIEWDRVAQDTLLFSFFFHLKHILTDIEIEFVKYFSDAFFKANES</sequence>
<proteinExistence type="predicted"/>
<accession>A0ABY8BB09</accession>
<reference evidence="1 2" key="1">
    <citation type="submission" date="2023-02" db="EMBL/GenBank/DDBJ databases">
        <title>Gemone sequence of Telluria chitinolytica ACM 3522T.</title>
        <authorList>
            <person name="Frediansyah A."/>
            <person name="Miess H."/>
            <person name="Gross H."/>
        </authorList>
    </citation>
    <scope>NUCLEOTIDE SEQUENCE [LARGE SCALE GENOMIC DNA]</scope>
    <source>
        <strain evidence="1 2">ACM 3522</strain>
    </source>
</reference>
<dbReference type="EMBL" id="CP119083">
    <property type="protein sequence ID" value="WEF33102.1"/>
    <property type="molecule type" value="Genomic_DNA"/>
</dbReference>
<dbReference type="RefSeq" id="WP_277415815.1">
    <property type="nucleotide sequence ID" value="NZ_CP119083.1"/>
</dbReference>
<evidence type="ECO:0000313" key="1">
    <source>
        <dbReference type="EMBL" id="WEF33102.1"/>
    </source>
</evidence>
<dbReference type="Proteomes" id="UP001216510">
    <property type="component" value="Chromosome"/>
</dbReference>
<keyword evidence="2" id="KW-1185">Reference proteome</keyword>
<name>A0ABY8BB09_9BURK</name>
<protein>
    <submittedName>
        <fullName evidence="1">Uncharacterized protein</fullName>
    </submittedName>
</protein>